<dbReference type="GO" id="GO:0051484">
    <property type="term" value="P:isopentenyl diphosphate biosynthetic process, methylerythritol 4-phosphate pathway involved in terpenoid biosynthetic process"/>
    <property type="evidence" value="ECO:0007669"/>
    <property type="project" value="UniProtKB-ARBA"/>
</dbReference>
<proteinExistence type="inferred from homology"/>
<comment type="caution">
    <text evidence="9">Lacks conserved residue(s) required for the propagation of feature annotation.</text>
</comment>
<dbReference type="GO" id="GO:0070402">
    <property type="term" value="F:NADPH binding"/>
    <property type="evidence" value="ECO:0007669"/>
    <property type="project" value="InterPro"/>
</dbReference>
<dbReference type="AlphaFoldDB" id="A0A7C3EHA8"/>
<reference evidence="15" key="1">
    <citation type="journal article" date="2020" name="mSystems">
        <title>Genome- and Community-Level Interaction Insights into Carbon Utilization and Element Cycling Functions of Hydrothermarchaeota in Hydrothermal Sediment.</title>
        <authorList>
            <person name="Zhou Z."/>
            <person name="Liu Y."/>
            <person name="Xu W."/>
            <person name="Pan J."/>
            <person name="Luo Z.H."/>
            <person name="Li M."/>
        </authorList>
    </citation>
    <scope>NUCLEOTIDE SEQUENCE [LARGE SCALE GENOMIC DNA]</scope>
    <source>
        <strain evidence="14">SpSt-236</strain>
        <strain evidence="13">SpSt-265</strain>
        <strain evidence="15">SpSt-465</strain>
    </source>
</reference>
<gene>
    <name evidence="9" type="primary">dxr</name>
    <name evidence="14" type="ORF">ENP62_02915</name>
    <name evidence="13" type="ORF">ENP94_07795</name>
    <name evidence="15" type="ORF">ENS16_03440</name>
</gene>
<dbReference type="SUPFAM" id="SSF69055">
    <property type="entry name" value="1-deoxy-D-xylulose-5-phosphate reductoisomerase, C-terminal domain"/>
    <property type="match status" value="1"/>
</dbReference>
<feature type="binding site" evidence="9">
    <location>
        <position position="15"/>
    </location>
    <ligand>
        <name>NADPH</name>
        <dbReference type="ChEBI" id="CHEBI:57783"/>
    </ligand>
</feature>
<dbReference type="EMBL" id="DSLG01000008">
    <property type="protein sequence ID" value="HEA87888.1"/>
    <property type="molecule type" value="Genomic_DNA"/>
</dbReference>
<comment type="pathway">
    <text evidence="1 9">Isoprenoid biosynthesis; isopentenyl diphosphate biosynthesis via DXP pathway; isopentenyl diphosphate from 1-deoxy-D-xylulose 5-phosphate: step 1/6.</text>
</comment>
<evidence type="ECO:0000313" key="15">
    <source>
        <dbReference type="EMBL" id="HFJ53726.1"/>
    </source>
</evidence>
<dbReference type="SUPFAM" id="SSF51735">
    <property type="entry name" value="NAD(P)-binding Rossmann-fold domains"/>
    <property type="match status" value="1"/>
</dbReference>
<feature type="binding site" evidence="9">
    <location>
        <position position="149"/>
    </location>
    <ligand>
        <name>Mn(2+)</name>
        <dbReference type="ChEBI" id="CHEBI:29035"/>
    </ligand>
</feature>
<feature type="binding site" evidence="9">
    <location>
        <position position="151"/>
    </location>
    <ligand>
        <name>1-deoxy-D-xylulose 5-phosphate</name>
        <dbReference type="ChEBI" id="CHEBI:57792"/>
    </ligand>
</feature>
<dbReference type="EMBL" id="DSTU01000004">
    <property type="protein sequence ID" value="HFJ53726.1"/>
    <property type="molecule type" value="Genomic_DNA"/>
</dbReference>
<keyword evidence="7 9" id="KW-0414">Isoprene biosynthesis</keyword>
<evidence type="ECO:0000313" key="14">
    <source>
        <dbReference type="EMBL" id="HEE18486.1"/>
    </source>
</evidence>
<comment type="similarity">
    <text evidence="2 9">Belongs to the DXR family.</text>
</comment>
<sequence length="386" mass="42675">MRRAKIAVFGSTGSVGKSALAVIEHLADRFQLVAIAAHQSVAEICLQAERYQPRYVLLSDKQAAERVKSRLGRRFRVLGGKEALEQFPDSHEIDTLVMAMSGTAGLGAVLAALRQGKKVALASKELLVVYGEPLMRFSRRYHGTVLPVDSELAGIHQCLEGRDFSQVRRVILTASGGPFRRTGPPADAQVRQVLRHPVWKMGKKITVDSATLMNKGLEVIETVRLFGFTPDQVTAVIHPESVVHALVEFRDGSLLAQLSVPDMRLPIQYCLTWPEREGSLVQFLDFEQRMKLHFLPVDQARFPCVQLAYRALAAGSGGTCVLNAANDVAVEAFLQGQIAFGEIPDIIRQTLAQFTGEKKRKRFSIPLLQQLEQRAGEFARKLIGIN</sequence>
<comment type="catalytic activity">
    <reaction evidence="8">
        <text>2-C-methyl-D-erythritol 4-phosphate + NADP(+) = 1-deoxy-D-xylulose 5-phosphate + NADPH + H(+)</text>
        <dbReference type="Rhea" id="RHEA:13717"/>
        <dbReference type="ChEBI" id="CHEBI:15378"/>
        <dbReference type="ChEBI" id="CHEBI:57783"/>
        <dbReference type="ChEBI" id="CHEBI:57792"/>
        <dbReference type="ChEBI" id="CHEBI:58262"/>
        <dbReference type="ChEBI" id="CHEBI:58349"/>
        <dbReference type="EC" id="1.1.1.267"/>
    </reaction>
    <physiologicalReaction direction="right-to-left" evidence="8">
        <dbReference type="Rhea" id="RHEA:13719"/>
    </physiologicalReaction>
</comment>
<dbReference type="EMBL" id="DSKA01000212">
    <property type="protein sequence ID" value="HEE18486.1"/>
    <property type="molecule type" value="Genomic_DNA"/>
</dbReference>
<feature type="binding site" evidence="9">
    <location>
        <position position="209"/>
    </location>
    <ligand>
        <name>1-deoxy-D-xylulose 5-phosphate</name>
        <dbReference type="ChEBI" id="CHEBI:57792"/>
    </ligand>
</feature>
<feature type="domain" description="DXP reductoisomerase C-terminal" evidence="12">
    <location>
        <begin position="258"/>
        <end position="359"/>
    </location>
</feature>
<feature type="binding site" evidence="9">
    <location>
        <position position="218"/>
    </location>
    <ligand>
        <name>Mn(2+)</name>
        <dbReference type="ChEBI" id="CHEBI:29035"/>
    </ligand>
</feature>
<dbReference type="InterPro" id="IPR036169">
    <property type="entry name" value="DXPR_C_sf"/>
</dbReference>
<organism evidence="15">
    <name type="scientific">candidate division WOR-3 bacterium</name>
    <dbReference type="NCBI Taxonomy" id="2052148"/>
    <lineage>
        <taxon>Bacteria</taxon>
        <taxon>Bacteria division WOR-3</taxon>
    </lineage>
</organism>
<dbReference type="PIRSF" id="PIRSF006205">
    <property type="entry name" value="Dxp_reductismrs"/>
    <property type="match status" value="1"/>
</dbReference>
<dbReference type="GO" id="GO:0016853">
    <property type="term" value="F:isomerase activity"/>
    <property type="evidence" value="ECO:0007669"/>
    <property type="project" value="UniProtKB-KW"/>
</dbReference>
<dbReference type="InterPro" id="IPR013644">
    <property type="entry name" value="DXP_reductoisomerase_C"/>
</dbReference>
<feature type="domain" description="1-deoxy-D-xylulose 5-phosphate reductoisomerase C-terminal" evidence="11">
    <location>
        <begin position="145"/>
        <end position="226"/>
    </location>
</feature>
<dbReference type="GO" id="GO:0030604">
    <property type="term" value="F:1-deoxy-D-xylulose-5-phosphate reductoisomerase activity"/>
    <property type="evidence" value="ECO:0007669"/>
    <property type="project" value="UniProtKB-UniRule"/>
</dbReference>
<name>A0A7C3EHA8_UNCW3</name>
<feature type="binding site" evidence="9">
    <location>
        <position position="215"/>
    </location>
    <ligand>
        <name>1-deoxy-D-xylulose 5-phosphate</name>
        <dbReference type="ChEBI" id="CHEBI:57792"/>
    </ligand>
</feature>
<feature type="binding site" evidence="9">
    <location>
        <position position="214"/>
    </location>
    <ligand>
        <name>1-deoxy-D-xylulose 5-phosphate</name>
        <dbReference type="ChEBI" id="CHEBI:57792"/>
    </ligand>
</feature>
<keyword evidence="3 9" id="KW-0479">Metal-binding</keyword>
<evidence type="ECO:0000256" key="9">
    <source>
        <dbReference type="HAMAP-Rule" id="MF_00183"/>
    </source>
</evidence>
<dbReference type="FunFam" id="3.40.50.720:FF:000045">
    <property type="entry name" value="1-deoxy-D-xylulose 5-phosphate reductoisomerase"/>
    <property type="match status" value="1"/>
</dbReference>
<keyword evidence="5 9" id="KW-0560">Oxidoreductase</keyword>
<comment type="caution">
    <text evidence="15">The sequence shown here is derived from an EMBL/GenBank/DDBJ whole genome shotgun (WGS) entry which is preliminary data.</text>
</comment>
<feature type="binding site" evidence="9">
    <location>
        <position position="125"/>
    </location>
    <ligand>
        <name>NADPH</name>
        <dbReference type="ChEBI" id="CHEBI:57783"/>
    </ligand>
</feature>
<evidence type="ECO:0000256" key="5">
    <source>
        <dbReference type="ARBA" id="ARBA00023002"/>
    </source>
</evidence>
<dbReference type="HAMAP" id="MF_00183">
    <property type="entry name" value="DXP_reductoisom"/>
    <property type="match status" value="1"/>
</dbReference>
<feature type="binding site" evidence="9">
    <location>
        <position position="14"/>
    </location>
    <ligand>
        <name>NADPH</name>
        <dbReference type="ChEBI" id="CHEBI:57783"/>
    </ligand>
</feature>
<feature type="binding site" evidence="9">
    <location>
        <position position="151"/>
    </location>
    <ligand>
        <name>Mn(2+)</name>
        <dbReference type="ChEBI" id="CHEBI:29035"/>
    </ligand>
</feature>
<evidence type="ECO:0000256" key="4">
    <source>
        <dbReference type="ARBA" id="ARBA00022857"/>
    </source>
</evidence>
<dbReference type="Pfam" id="PF08436">
    <property type="entry name" value="DXP_redisom_C"/>
    <property type="match status" value="1"/>
</dbReference>
<evidence type="ECO:0000256" key="2">
    <source>
        <dbReference type="ARBA" id="ARBA00006825"/>
    </source>
</evidence>
<feature type="binding site" evidence="9">
    <location>
        <position position="13"/>
    </location>
    <ligand>
        <name>NADPH</name>
        <dbReference type="ChEBI" id="CHEBI:57783"/>
    </ligand>
</feature>
<dbReference type="SUPFAM" id="SSF55347">
    <property type="entry name" value="Glyceraldehyde-3-phosphate dehydrogenase-like, C-terminal domain"/>
    <property type="match status" value="1"/>
</dbReference>
<feature type="binding site" evidence="9">
    <location>
        <position position="150"/>
    </location>
    <ligand>
        <name>1-deoxy-D-xylulose 5-phosphate</name>
        <dbReference type="ChEBI" id="CHEBI:57792"/>
    </ligand>
</feature>
<dbReference type="NCBIfam" id="TIGR00243">
    <property type="entry name" value="Dxr"/>
    <property type="match status" value="1"/>
</dbReference>
<evidence type="ECO:0000313" key="13">
    <source>
        <dbReference type="EMBL" id="HEA87888.1"/>
    </source>
</evidence>
<feature type="binding site" evidence="9">
    <location>
        <position position="12"/>
    </location>
    <ligand>
        <name>NADPH</name>
        <dbReference type="ChEBI" id="CHEBI:57783"/>
    </ligand>
</feature>
<keyword evidence="6 9" id="KW-0464">Manganese</keyword>
<feature type="binding site" evidence="9">
    <location>
        <position position="218"/>
    </location>
    <ligand>
        <name>1-deoxy-D-xylulose 5-phosphate</name>
        <dbReference type="ChEBI" id="CHEBI:57792"/>
    </ligand>
</feature>
<keyword evidence="15" id="KW-0413">Isomerase</keyword>
<feature type="binding site" evidence="9">
    <location>
        <position position="124"/>
    </location>
    <ligand>
        <name>1-deoxy-D-xylulose 5-phosphate</name>
        <dbReference type="ChEBI" id="CHEBI:57792"/>
    </ligand>
</feature>
<accession>A0A7C3EHA8</accession>
<evidence type="ECO:0000259" key="10">
    <source>
        <dbReference type="Pfam" id="PF02670"/>
    </source>
</evidence>
<dbReference type="PANTHER" id="PTHR30525:SF0">
    <property type="entry name" value="1-DEOXY-D-XYLULOSE 5-PHOSPHATE REDUCTOISOMERASE, CHLOROPLASTIC"/>
    <property type="match status" value="1"/>
</dbReference>
<dbReference type="UniPathway" id="UPA00056">
    <property type="reaction ID" value="UER00092"/>
</dbReference>
<dbReference type="EC" id="1.1.1.267" evidence="9"/>
<keyword evidence="4 9" id="KW-0521">NADP</keyword>
<comment type="function">
    <text evidence="9">Catalyzes the NADPH-dependent rearrangement and reduction of 1-deoxy-D-xylulose-5-phosphate (DXP) to 2-C-methyl-D-erythritol 4-phosphate (MEP).</text>
</comment>
<dbReference type="Gene3D" id="1.10.1740.10">
    <property type="match status" value="1"/>
</dbReference>
<protein>
    <recommendedName>
        <fullName evidence="9">1-deoxy-D-xylulose 5-phosphate reductoisomerase</fullName>
        <shortName evidence="9">DXP reductoisomerase</shortName>
        <ecNumber evidence="9">1.1.1.267</ecNumber>
    </recommendedName>
    <alternativeName>
        <fullName evidence="9">1-deoxyxylulose-5-phosphate reductoisomerase</fullName>
    </alternativeName>
    <alternativeName>
        <fullName evidence="9">2-C-methyl-D-erythritol 4-phosphate synthase</fullName>
    </alternativeName>
</protein>
<evidence type="ECO:0000256" key="8">
    <source>
        <dbReference type="ARBA" id="ARBA00048543"/>
    </source>
</evidence>
<dbReference type="GO" id="GO:0030145">
    <property type="term" value="F:manganese ion binding"/>
    <property type="evidence" value="ECO:0007669"/>
    <property type="project" value="TreeGrafter"/>
</dbReference>
<feature type="binding site" evidence="9">
    <location>
        <position position="202"/>
    </location>
    <ligand>
        <name>NADPH</name>
        <dbReference type="ChEBI" id="CHEBI:57783"/>
    </ligand>
</feature>
<dbReference type="InterPro" id="IPR013512">
    <property type="entry name" value="DXP_reductoisomerase_N"/>
</dbReference>
<feature type="binding site" evidence="9">
    <location>
        <position position="196"/>
    </location>
    <ligand>
        <name>1-deoxy-D-xylulose 5-phosphate</name>
        <dbReference type="ChEBI" id="CHEBI:57792"/>
    </ligand>
</feature>
<dbReference type="Pfam" id="PF02670">
    <property type="entry name" value="DXP_reductoisom"/>
    <property type="match status" value="1"/>
</dbReference>
<evidence type="ECO:0000256" key="3">
    <source>
        <dbReference type="ARBA" id="ARBA00022723"/>
    </source>
</evidence>
<dbReference type="PANTHER" id="PTHR30525">
    <property type="entry name" value="1-DEOXY-D-XYLULOSE 5-PHOSPHATE REDUCTOISOMERASE"/>
    <property type="match status" value="1"/>
</dbReference>
<feature type="binding site" evidence="9">
    <location>
        <position position="175"/>
    </location>
    <ligand>
        <name>1-deoxy-D-xylulose 5-phosphate</name>
        <dbReference type="ChEBI" id="CHEBI:57792"/>
    </ligand>
</feature>
<feature type="domain" description="1-deoxy-D-xylulose 5-phosphate reductoisomerase N-terminal" evidence="10">
    <location>
        <begin position="6"/>
        <end position="131"/>
    </location>
</feature>
<dbReference type="InterPro" id="IPR026877">
    <property type="entry name" value="DXPR_C"/>
</dbReference>
<dbReference type="InterPro" id="IPR003821">
    <property type="entry name" value="DXP_reductoisomerase"/>
</dbReference>
<evidence type="ECO:0000256" key="7">
    <source>
        <dbReference type="ARBA" id="ARBA00023229"/>
    </source>
</evidence>
<dbReference type="Gene3D" id="3.40.50.720">
    <property type="entry name" value="NAD(P)-binding Rossmann-like Domain"/>
    <property type="match status" value="1"/>
</dbReference>
<evidence type="ECO:0000259" key="11">
    <source>
        <dbReference type="Pfam" id="PF08436"/>
    </source>
</evidence>
<keyword evidence="9" id="KW-0460">Magnesium</keyword>
<dbReference type="Pfam" id="PF13288">
    <property type="entry name" value="DXPR_C"/>
    <property type="match status" value="1"/>
</dbReference>
<evidence type="ECO:0000256" key="6">
    <source>
        <dbReference type="ARBA" id="ARBA00023211"/>
    </source>
</evidence>
<evidence type="ECO:0000256" key="1">
    <source>
        <dbReference type="ARBA" id="ARBA00005094"/>
    </source>
</evidence>
<comment type="cofactor">
    <cofactor evidence="9">
        <name>Mg(2+)</name>
        <dbReference type="ChEBI" id="CHEBI:18420"/>
    </cofactor>
    <cofactor evidence="9">
        <name>Mn(2+)</name>
        <dbReference type="ChEBI" id="CHEBI:29035"/>
    </cofactor>
</comment>
<evidence type="ECO:0000259" key="12">
    <source>
        <dbReference type="Pfam" id="PF13288"/>
    </source>
</evidence>
<dbReference type="InterPro" id="IPR036291">
    <property type="entry name" value="NAD(P)-bd_dom_sf"/>
</dbReference>